<dbReference type="EMBL" id="CAQQ02072168">
    <property type="status" value="NOT_ANNOTATED_CDS"/>
    <property type="molecule type" value="Genomic_DNA"/>
</dbReference>
<protein>
    <submittedName>
        <fullName evidence="1">Uncharacterized protein</fullName>
    </submittedName>
</protein>
<evidence type="ECO:0000313" key="2">
    <source>
        <dbReference type="Proteomes" id="UP000015102"/>
    </source>
</evidence>
<organism evidence="1 2">
    <name type="scientific">Megaselia scalaris</name>
    <name type="common">Humpbacked fly</name>
    <name type="synonym">Phora scalaris</name>
    <dbReference type="NCBI Taxonomy" id="36166"/>
    <lineage>
        <taxon>Eukaryota</taxon>
        <taxon>Metazoa</taxon>
        <taxon>Ecdysozoa</taxon>
        <taxon>Arthropoda</taxon>
        <taxon>Hexapoda</taxon>
        <taxon>Insecta</taxon>
        <taxon>Pterygota</taxon>
        <taxon>Neoptera</taxon>
        <taxon>Endopterygota</taxon>
        <taxon>Diptera</taxon>
        <taxon>Brachycera</taxon>
        <taxon>Muscomorpha</taxon>
        <taxon>Platypezoidea</taxon>
        <taxon>Phoridae</taxon>
        <taxon>Megaseliini</taxon>
        <taxon>Megaselia</taxon>
    </lineage>
</organism>
<dbReference type="EMBL" id="CAQQ02072167">
    <property type="status" value="NOT_ANNOTATED_CDS"/>
    <property type="molecule type" value="Genomic_DNA"/>
</dbReference>
<dbReference type="STRING" id="36166.T1GF87"/>
<dbReference type="HOGENOM" id="CLU_2742944_0_0_1"/>
<keyword evidence="2" id="KW-1185">Reference proteome</keyword>
<dbReference type="EMBL" id="CAQQ02072166">
    <property type="status" value="NOT_ANNOTATED_CDS"/>
    <property type="molecule type" value="Genomic_DNA"/>
</dbReference>
<reference evidence="1" key="2">
    <citation type="submission" date="2015-06" db="UniProtKB">
        <authorList>
            <consortium name="EnsemblMetazoa"/>
        </authorList>
    </citation>
    <scope>IDENTIFICATION</scope>
</reference>
<dbReference type="Proteomes" id="UP000015102">
    <property type="component" value="Unassembled WGS sequence"/>
</dbReference>
<dbReference type="EMBL" id="CAQQ02072165">
    <property type="status" value="NOT_ANNOTATED_CDS"/>
    <property type="molecule type" value="Genomic_DNA"/>
</dbReference>
<accession>T1GF87</accession>
<proteinExistence type="predicted"/>
<dbReference type="EnsemblMetazoa" id="MESCA002019-RA">
    <property type="protein sequence ID" value="MESCA002019-PA"/>
    <property type="gene ID" value="MESCA002019"/>
</dbReference>
<reference evidence="2" key="1">
    <citation type="submission" date="2013-02" db="EMBL/GenBank/DDBJ databases">
        <authorList>
            <person name="Hughes D."/>
        </authorList>
    </citation>
    <scope>NUCLEOTIDE SEQUENCE</scope>
    <source>
        <strain>Durham</strain>
        <strain evidence="2">NC isolate 2 -- Noor lab</strain>
    </source>
</reference>
<evidence type="ECO:0000313" key="1">
    <source>
        <dbReference type="EnsemblMetazoa" id="MESCA002019-PA"/>
    </source>
</evidence>
<dbReference type="AlphaFoldDB" id="T1GF87"/>
<name>T1GF87_MEGSC</name>
<sequence length="71" mass="8390">MAISLSDLRSQLVHITHFNGTHKEQAEKYRALLEKVLKNTNVDLIETLKLFIEASHKTKLQSNYQYMPFKW</sequence>